<protein>
    <recommendedName>
        <fullName evidence="5">Solute carrier organic anion transporter family member</fullName>
    </recommendedName>
</protein>
<name>A0A7M6DQP3_9CNID</name>
<dbReference type="Pfam" id="PF03137">
    <property type="entry name" value="OATP"/>
    <property type="match status" value="1"/>
</dbReference>
<dbReference type="OrthoDB" id="5062115at2759"/>
<feature type="transmembrane region" description="Helical" evidence="2">
    <location>
        <begin position="229"/>
        <end position="251"/>
    </location>
</feature>
<dbReference type="InterPro" id="IPR004156">
    <property type="entry name" value="OATP"/>
</dbReference>
<dbReference type="Proteomes" id="UP000594262">
    <property type="component" value="Unplaced"/>
</dbReference>
<evidence type="ECO:0000313" key="3">
    <source>
        <dbReference type="EnsemblMetazoa" id="CLYHEMP022551.1"/>
    </source>
</evidence>
<dbReference type="PANTHER" id="PTHR11388">
    <property type="entry name" value="ORGANIC ANION TRANSPORTER"/>
    <property type="match status" value="1"/>
</dbReference>
<dbReference type="Gene3D" id="1.20.1250.20">
    <property type="entry name" value="MFS general substrate transporter like domains"/>
    <property type="match status" value="1"/>
</dbReference>
<dbReference type="SUPFAM" id="SSF103473">
    <property type="entry name" value="MFS general substrate transporter"/>
    <property type="match status" value="1"/>
</dbReference>
<reference evidence="3" key="1">
    <citation type="submission" date="2021-01" db="UniProtKB">
        <authorList>
            <consortium name="EnsemblMetazoa"/>
        </authorList>
    </citation>
    <scope>IDENTIFICATION</scope>
</reference>
<dbReference type="GO" id="GO:0055085">
    <property type="term" value="P:transmembrane transport"/>
    <property type="evidence" value="ECO:0007669"/>
    <property type="project" value="InterPro"/>
</dbReference>
<dbReference type="GO" id="GO:0016020">
    <property type="term" value="C:membrane"/>
    <property type="evidence" value="ECO:0007669"/>
    <property type="project" value="InterPro"/>
</dbReference>
<proteinExistence type="predicted"/>
<keyword evidence="1" id="KW-1015">Disulfide bond</keyword>
<keyword evidence="2" id="KW-0472">Membrane</keyword>
<keyword evidence="2" id="KW-0812">Transmembrane</keyword>
<evidence type="ECO:0000313" key="4">
    <source>
        <dbReference type="Proteomes" id="UP000594262"/>
    </source>
</evidence>
<evidence type="ECO:0008006" key="5">
    <source>
        <dbReference type="Google" id="ProtNLM"/>
    </source>
</evidence>
<keyword evidence="4" id="KW-1185">Reference proteome</keyword>
<accession>A0A7M6DQP3</accession>
<dbReference type="AlphaFoldDB" id="A0A7M6DQP3"/>
<dbReference type="InterPro" id="IPR036259">
    <property type="entry name" value="MFS_trans_sf"/>
</dbReference>
<sequence length="272" mass="29886">MVSKYQAGITLLSDTCRLNMSSTSIDTCEEPSENGNQYFGIFAIGYICMGLGVTPLYSLGYAHCEDIVGRGKSSLYLSIMSAIAAFGPAAGFTIANPILNVFVDLKQPENSHLTPENRNWVGAWWLGYLVGAGIVILASIPMLGFPSLFDDTERVRKEKNKFADTNKEDHDLNHDLKSLWPSTKSLFKNVPFILICLGNAMESFLIGGFAIFLPKFIETQFHQTAAKSALLTGVVIIPGAAVGMFTGAFFVKKYKWDCKRIIRNAFIVSLLS</sequence>
<dbReference type="PANTHER" id="PTHR11388:SF100">
    <property type="entry name" value="SOLUTE CARRIER ORGANIC ANION TRANSPORTER FAMILY MEMBER 4A1"/>
    <property type="match status" value="1"/>
</dbReference>
<evidence type="ECO:0000256" key="2">
    <source>
        <dbReference type="SAM" id="Phobius"/>
    </source>
</evidence>
<feature type="transmembrane region" description="Helical" evidence="2">
    <location>
        <begin position="123"/>
        <end position="149"/>
    </location>
</feature>
<dbReference type="EnsemblMetazoa" id="CLYHEMT022551.1">
    <property type="protein sequence ID" value="CLYHEMP022551.1"/>
    <property type="gene ID" value="CLYHEMG022551"/>
</dbReference>
<feature type="transmembrane region" description="Helical" evidence="2">
    <location>
        <begin position="192"/>
        <end position="217"/>
    </location>
</feature>
<keyword evidence="2" id="KW-1133">Transmembrane helix</keyword>
<feature type="transmembrane region" description="Helical" evidence="2">
    <location>
        <begin position="74"/>
        <end position="103"/>
    </location>
</feature>
<feature type="transmembrane region" description="Helical" evidence="2">
    <location>
        <begin position="39"/>
        <end position="62"/>
    </location>
</feature>
<organism evidence="3 4">
    <name type="scientific">Clytia hemisphaerica</name>
    <dbReference type="NCBI Taxonomy" id="252671"/>
    <lineage>
        <taxon>Eukaryota</taxon>
        <taxon>Metazoa</taxon>
        <taxon>Cnidaria</taxon>
        <taxon>Hydrozoa</taxon>
        <taxon>Hydroidolina</taxon>
        <taxon>Leptothecata</taxon>
        <taxon>Obeliida</taxon>
        <taxon>Clytiidae</taxon>
        <taxon>Clytia</taxon>
    </lineage>
</organism>
<evidence type="ECO:0000256" key="1">
    <source>
        <dbReference type="ARBA" id="ARBA00023157"/>
    </source>
</evidence>